<feature type="region of interest" description="Disordered" evidence="1">
    <location>
        <begin position="322"/>
        <end position="346"/>
    </location>
</feature>
<accession>A0A6J6BE15</accession>
<protein>
    <submittedName>
        <fullName evidence="2">Unannotated protein</fullName>
    </submittedName>
</protein>
<organism evidence="2">
    <name type="scientific">freshwater metagenome</name>
    <dbReference type="NCBI Taxonomy" id="449393"/>
    <lineage>
        <taxon>unclassified sequences</taxon>
        <taxon>metagenomes</taxon>
        <taxon>ecological metagenomes</taxon>
    </lineage>
</organism>
<evidence type="ECO:0000256" key="1">
    <source>
        <dbReference type="SAM" id="MobiDB-lite"/>
    </source>
</evidence>
<proteinExistence type="predicted"/>
<reference evidence="2" key="1">
    <citation type="submission" date="2020-05" db="EMBL/GenBank/DDBJ databases">
        <authorList>
            <person name="Chiriac C."/>
            <person name="Salcher M."/>
            <person name="Ghai R."/>
            <person name="Kavagutti S V."/>
        </authorList>
    </citation>
    <scope>NUCLEOTIDE SEQUENCE</scope>
</reference>
<dbReference type="AlphaFoldDB" id="A0A6J6BE15"/>
<name>A0A6J6BE15_9ZZZZ</name>
<sequence>MGRFVAPTDDQVRPLFSAVLGALTWDGGSPTELQLNLLQSLLNAFSQGDPQVVREFSSSSTETAQTELKDPHLVKQLAHLVTLLELTVHPLQPGLEKHAEQYLTDLGSEPESLAILRDTAGQHMVKLHADLMRNSWYTEQTIKGMFAGRFRELLRSKLAYYSIGTDDALAAKWTALRNCPEGTWGHGVAQFYDVHGFAFPGEAEGIYEIGALHDWVHVLADYDTEPEGEIDVFAFIAATMEDGRGFIQFVFTLALFQNATVSTVGGKHVMIARADTLSDPGAVDHLAEAFWRASRCTADVMGGVDHFALANTPLEELRQRWSIPPKSSPSPGALDQPSRGFDSGAN</sequence>
<evidence type="ECO:0000313" key="2">
    <source>
        <dbReference type="EMBL" id="CAB4537231.1"/>
    </source>
</evidence>
<gene>
    <name evidence="2" type="ORF">UFOPK1358_00815</name>
</gene>
<dbReference type="EMBL" id="CAEZSF010000064">
    <property type="protein sequence ID" value="CAB4537231.1"/>
    <property type="molecule type" value="Genomic_DNA"/>
</dbReference>